<dbReference type="Gene3D" id="3.30.1240.10">
    <property type="match status" value="1"/>
</dbReference>
<dbReference type="InterPro" id="IPR036412">
    <property type="entry name" value="HAD-like_sf"/>
</dbReference>
<organism evidence="1 2">
    <name type="scientific">Roseburia yibonii</name>
    <dbReference type="NCBI Taxonomy" id="2763063"/>
    <lineage>
        <taxon>Bacteria</taxon>
        <taxon>Bacillati</taxon>
        <taxon>Bacillota</taxon>
        <taxon>Clostridia</taxon>
        <taxon>Lachnospirales</taxon>
        <taxon>Lachnospiraceae</taxon>
        <taxon>Roseburia</taxon>
    </lineage>
</organism>
<dbReference type="PANTHER" id="PTHR10000">
    <property type="entry name" value="PHOSPHOSERINE PHOSPHATASE"/>
    <property type="match status" value="1"/>
</dbReference>
<dbReference type="SUPFAM" id="SSF56784">
    <property type="entry name" value="HAD-like"/>
    <property type="match status" value="1"/>
</dbReference>
<comment type="caution">
    <text evidence="1">The sequence shown here is derived from an EMBL/GenBank/DDBJ whole genome shotgun (WGS) entry which is preliminary data.</text>
</comment>
<dbReference type="Pfam" id="PF08282">
    <property type="entry name" value="Hydrolase_3"/>
    <property type="match status" value="1"/>
</dbReference>
<dbReference type="InterPro" id="IPR023214">
    <property type="entry name" value="HAD_sf"/>
</dbReference>
<gene>
    <name evidence="1" type="ORF">H8Z76_03895</name>
</gene>
<dbReference type="Gene3D" id="3.40.50.1000">
    <property type="entry name" value="HAD superfamily/HAD-like"/>
    <property type="match status" value="1"/>
</dbReference>
<dbReference type="InterPro" id="IPR006379">
    <property type="entry name" value="HAD-SF_hydro_IIB"/>
</dbReference>
<dbReference type="PROSITE" id="PS01229">
    <property type="entry name" value="COF_2"/>
    <property type="match status" value="1"/>
</dbReference>
<dbReference type="RefSeq" id="WP_186981720.1">
    <property type="nucleotide sequence ID" value="NZ_JACOQH010000002.1"/>
</dbReference>
<dbReference type="InterPro" id="IPR000150">
    <property type="entry name" value="Cof"/>
</dbReference>
<protein>
    <submittedName>
        <fullName evidence="1">HAD family hydrolase</fullName>
    </submittedName>
</protein>
<accession>A0ABR7I8H3</accession>
<keyword evidence="2" id="KW-1185">Reference proteome</keyword>
<dbReference type="SFLD" id="SFLDG01140">
    <property type="entry name" value="C2.B:_Phosphomannomutase_and_P"/>
    <property type="match status" value="1"/>
</dbReference>
<evidence type="ECO:0000313" key="1">
    <source>
        <dbReference type="EMBL" id="MBC5753178.1"/>
    </source>
</evidence>
<dbReference type="SFLD" id="SFLDS00003">
    <property type="entry name" value="Haloacid_Dehalogenase"/>
    <property type="match status" value="1"/>
</dbReference>
<dbReference type="Proteomes" id="UP000621540">
    <property type="component" value="Unassembled WGS sequence"/>
</dbReference>
<dbReference type="PANTHER" id="PTHR10000:SF25">
    <property type="entry name" value="PHOSPHATASE YKRA-RELATED"/>
    <property type="match status" value="1"/>
</dbReference>
<proteinExistence type="predicted"/>
<reference evidence="1 2" key="1">
    <citation type="submission" date="2020-08" db="EMBL/GenBank/DDBJ databases">
        <title>Genome public.</title>
        <authorList>
            <person name="Liu C."/>
            <person name="Sun Q."/>
        </authorList>
    </citation>
    <scope>NUCLEOTIDE SEQUENCE [LARGE SCALE GENOMIC DNA]</scope>
    <source>
        <strain evidence="1 2">BX0805</strain>
    </source>
</reference>
<dbReference type="NCBIfam" id="TIGR00099">
    <property type="entry name" value="Cof-subfamily"/>
    <property type="match status" value="1"/>
</dbReference>
<evidence type="ECO:0000313" key="2">
    <source>
        <dbReference type="Proteomes" id="UP000621540"/>
    </source>
</evidence>
<dbReference type="EMBL" id="JACOQH010000002">
    <property type="protein sequence ID" value="MBC5753178.1"/>
    <property type="molecule type" value="Genomic_DNA"/>
</dbReference>
<dbReference type="NCBIfam" id="TIGR01484">
    <property type="entry name" value="HAD-SF-IIB"/>
    <property type="match status" value="1"/>
</dbReference>
<name>A0ABR7I8H3_9FIRM</name>
<sequence>MSNQKVIFLDIDGTLTDFGGKIPESAKKALTLAKQAGHRLVVCTGRSRYQISEEIRSLPFDGMIGGAGAFVIADGKELFHHYIKPEPRKRLISYLEENKFFYTVQTDVGTLINNRCHEQAERVYREIMKLTEKQRADLEGKLMVREDIVNYERSEKVVYQLAPFTVAQVQKDLAPDFSVTDMSFKQTERNSGEIGIAGINKATGMQAYLSHVGQTKEDAIAFGDSANDMEMIDFAACGVAMGNAIEALKARADMVADAVDEDGIYKAFLKLQLI</sequence>
<keyword evidence="1" id="KW-0378">Hydrolase</keyword>
<dbReference type="GO" id="GO:0016787">
    <property type="term" value="F:hydrolase activity"/>
    <property type="evidence" value="ECO:0007669"/>
    <property type="project" value="UniProtKB-KW"/>
</dbReference>